<dbReference type="RefSeq" id="WP_099259907.1">
    <property type="nucleotide sequence ID" value="NZ_NIZW01000003.1"/>
</dbReference>
<comment type="caution">
    <text evidence="1">The sequence shown here is derived from an EMBL/GenBank/DDBJ whole genome shotgun (WGS) entry which is preliminary data.</text>
</comment>
<dbReference type="Proteomes" id="UP000225740">
    <property type="component" value="Unassembled WGS sequence"/>
</dbReference>
<dbReference type="NCBIfam" id="TIGR02165">
    <property type="entry name" value="cas5_6_GSU0054"/>
    <property type="match status" value="1"/>
</dbReference>
<dbReference type="InterPro" id="IPR019089">
    <property type="entry name" value="Cas_GSU0054"/>
</dbReference>
<organism evidence="1 2">
    <name type="scientific">Rhodopirellula bahusiensis</name>
    <dbReference type="NCBI Taxonomy" id="2014065"/>
    <lineage>
        <taxon>Bacteria</taxon>
        <taxon>Pseudomonadati</taxon>
        <taxon>Planctomycetota</taxon>
        <taxon>Planctomycetia</taxon>
        <taxon>Pirellulales</taxon>
        <taxon>Pirellulaceae</taxon>
        <taxon>Rhodopirellula</taxon>
    </lineage>
</organism>
<reference evidence="1 2" key="1">
    <citation type="submission" date="2017-06" db="EMBL/GenBank/DDBJ databases">
        <title>Description of Rhodopirellula bahusiensis sp. nov.</title>
        <authorList>
            <person name="Kizina J."/>
            <person name="Harder J."/>
        </authorList>
    </citation>
    <scope>NUCLEOTIDE SEQUENCE [LARGE SCALE GENOMIC DNA]</scope>
    <source>
        <strain evidence="1 2">SWK21</strain>
    </source>
</reference>
<dbReference type="GeneID" id="90607852"/>
<gene>
    <name evidence="1" type="primary">cas5u6u</name>
    <name evidence="1" type="ORF">CEE69_06425</name>
</gene>
<evidence type="ECO:0000313" key="1">
    <source>
        <dbReference type="EMBL" id="PHQ36278.1"/>
    </source>
</evidence>
<proteinExistence type="predicted"/>
<dbReference type="OrthoDB" id="128883at2"/>
<evidence type="ECO:0000313" key="2">
    <source>
        <dbReference type="Proteomes" id="UP000225740"/>
    </source>
</evidence>
<accession>A0A2G1WB66</accession>
<dbReference type="AlphaFoldDB" id="A0A2G1WB66"/>
<name>A0A2G1WB66_9BACT</name>
<protein>
    <submittedName>
        <fullName evidence="1">Type I-U CRISPR-associated protein Cas5/Cas6</fullName>
    </submittedName>
</protein>
<keyword evidence="2" id="KW-1185">Reference proteome</keyword>
<sequence>MVVISIEFVANRYHATPWGAHVNEGQIEWPPCPWRILRALIAVGYNKLGWSDELPSNAKTLLEKLSQSEPAFCLPATWTETHTRHYMPVRDGKAEKKAKVFDTYLRFHQPNSKLLVRFETDLDNEERTMLQQLVEALAYLGRAESWVEASLLSTQDAEELNEQRNWCVPASDSTEERTQLLSPVAKNQYAEWRKTAVATAGDRAEREVVRAAENKNKTASPAIIKKARNKAAAQYPIDLVSALQTDNSTWQSAGWPRPPGSHWIDYETPQPAASSRTISSRVNTNALTSTDTLLLSIDGEGKQGNVRPLMKRCLPLMELLHAEAVRQTDKLGFGYLPEITGTTADGRPLPGSHKHAHWLPLSLFGRGQIDHVLVHAPGRFSEYAIQAVSNIRWAYAKGIKKLSVNLVGEGTLPELVDSLPSQHQGAFPRYGGQVFESVAPMVLRKYLSRGKKSVQGQIREELLERGFSEPESIDVWCDQKMVERGLKGYVLQRKPGKPQPRFARSWGATIRFASPQGSVPLALGYASHFGLGLFRSI</sequence>
<dbReference type="EMBL" id="NIZW01000003">
    <property type="protein sequence ID" value="PHQ36278.1"/>
    <property type="molecule type" value="Genomic_DNA"/>
</dbReference>